<feature type="domain" description="Glycosyltransferase subfamily 4-like N-terminal" evidence="1">
    <location>
        <begin position="4"/>
        <end position="135"/>
    </location>
</feature>
<protein>
    <submittedName>
        <fullName evidence="2">Glycosyl transferase 4-like domain-containing protein</fullName>
    </submittedName>
</protein>
<dbReference type="InterPro" id="IPR028098">
    <property type="entry name" value="Glyco_trans_4-like_N"/>
</dbReference>
<dbReference type="Gene3D" id="3.40.50.2000">
    <property type="entry name" value="Glycogen Phosphorylase B"/>
    <property type="match status" value="3"/>
</dbReference>
<name>A0A1I7NKA3_9HYPH</name>
<evidence type="ECO:0000313" key="3">
    <source>
        <dbReference type="Proteomes" id="UP000199423"/>
    </source>
</evidence>
<proteinExistence type="predicted"/>
<dbReference type="PANTHER" id="PTHR45947">
    <property type="entry name" value="SULFOQUINOVOSYL TRANSFERASE SQD2"/>
    <property type="match status" value="1"/>
</dbReference>
<dbReference type="AlphaFoldDB" id="A0A1I7NKA3"/>
<keyword evidence="3" id="KW-1185">Reference proteome</keyword>
<organism evidence="2 3">
    <name type="scientific">Hyphomicrobium facile</name>
    <dbReference type="NCBI Taxonomy" id="51670"/>
    <lineage>
        <taxon>Bacteria</taxon>
        <taxon>Pseudomonadati</taxon>
        <taxon>Pseudomonadota</taxon>
        <taxon>Alphaproteobacteria</taxon>
        <taxon>Hyphomicrobiales</taxon>
        <taxon>Hyphomicrobiaceae</taxon>
        <taxon>Hyphomicrobium</taxon>
    </lineage>
</organism>
<dbReference type="EMBL" id="FPCH01000002">
    <property type="protein sequence ID" value="SFV35102.1"/>
    <property type="molecule type" value="Genomic_DNA"/>
</dbReference>
<dbReference type="InterPro" id="IPR050194">
    <property type="entry name" value="Glycosyltransferase_grp1"/>
</dbReference>
<evidence type="ECO:0000259" key="1">
    <source>
        <dbReference type="Pfam" id="PF13579"/>
    </source>
</evidence>
<dbReference type="Proteomes" id="UP000199423">
    <property type="component" value="Unassembled WGS sequence"/>
</dbReference>
<dbReference type="GO" id="GO:0016757">
    <property type="term" value="F:glycosyltransferase activity"/>
    <property type="evidence" value="ECO:0007669"/>
    <property type="project" value="TreeGrafter"/>
</dbReference>
<dbReference type="STRING" id="51670.SAMN04488557_2501"/>
<dbReference type="Pfam" id="PF13579">
    <property type="entry name" value="Glyco_trans_4_4"/>
    <property type="match status" value="1"/>
</dbReference>
<accession>A0A1I7NKA3</accession>
<reference evidence="3" key="1">
    <citation type="submission" date="2016-10" db="EMBL/GenBank/DDBJ databases">
        <authorList>
            <person name="Varghese N."/>
            <person name="Submissions S."/>
        </authorList>
    </citation>
    <scope>NUCLEOTIDE SEQUENCE [LARGE SCALE GENOMIC DNA]</scope>
    <source>
        <strain evidence="3">DSM 1565</strain>
    </source>
</reference>
<sequence length="430" mass="46264">MGGGGSNTFVRALARRQANLGWKPIVVLNQANGECEAPSPPIAPPQRNSATLDVRVLPPVLGTGRKAYYARRPDAAPGVRELFAETMPAVVHFHTLGLAAGMLHLEAAKAIGARTVVTYHTGGISCPQTALLENGSSPCDGRLEIARCTRCRLANRGMPVRLADLLARIEVGDGGGGDGSLIGRLISSRSMTKAFIASFQSAIELIDVFHIQSRWIADVLRRNGVPERKMAFVEMGVSQDPVAYGDRTCEAFNAARPLRLVFAGRCSDVKGIEAILAALKQIDQRAPVSISLLGSGWDSDYGKRLLEPFAGDKRLLAPRVVGSEQMLPELVTHDACLVPSVCLETGPLAVYEAMAAGVPVIGSRLGGIAERIRDNVDGLLFSPGNATELATIIEYVLAAPSELRRLRRNILPQRTFDDMARELDAIYRDR</sequence>
<dbReference type="PANTHER" id="PTHR45947:SF11">
    <property type="entry name" value="SLR1508 PROTEIN"/>
    <property type="match status" value="1"/>
</dbReference>
<keyword evidence="2" id="KW-0808">Transferase</keyword>
<dbReference type="Pfam" id="PF13692">
    <property type="entry name" value="Glyco_trans_1_4"/>
    <property type="match status" value="1"/>
</dbReference>
<gene>
    <name evidence="2" type="ORF">SAMN04488557_2501</name>
</gene>
<dbReference type="SUPFAM" id="SSF53756">
    <property type="entry name" value="UDP-Glycosyltransferase/glycogen phosphorylase"/>
    <property type="match status" value="1"/>
</dbReference>
<evidence type="ECO:0000313" key="2">
    <source>
        <dbReference type="EMBL" id="SFV35102.1"/>
    </source>
</evidence>